<dbReference type="KEGG" id="mpd:MCP_0427"/>
<evidence type="ECO:0008006" key="4">
    <source>
        <dbReference type="Google" id="ProtNLM"/>
    </source>
</evidence>
<dbReference type="Pfam" id="PF14329">
    <property type="entry name" value="DUF4386"/>
    <property type="match status" value="1"/>
</dbReference>
<reference evidence="2 3" key="1">
    <citation type="journal article" date="2007" name="Appl. Environ. Microbiol.">
        <title>Isolation of key methanogens for global methane emission from rice paddy fields: a novel isolate affiliated with the clone cluster rice cluster I.</title>
        <authorList>
            <person name="Sakai S."/>
            <person name="Imachi H."/>
            <person name="Sekiguchi Y."/>
            <person name="Ohashi A."/>
            <person name="Harada H."/>
            <person name="Kamagata Y."/>
        </authorList>
    </citation>
    <scope>NUCLEOTIDE SEQUENCE [LARGE SCALE GENOMIC DNA]</scope>
    <source>
        <strain evidence="3">DSM 17711 / JCM 13418 / NBRC 101707 / SANAE</strain>
    </source>
</reference>
<accession>D1YVM7</accession>
<dbReference type="EMBL" id="AP011532">
    <property type="protein sequence ID" value="BAI60499.1"/>
    <property type="molecule type" value="Genomic_DNA"/>
</dbReference>
<dbReference type="InParanoid" id="D1YVM7"/>
<feature type="transmembrane region" description="Helical" evidence="1">
    <location>
        <begin position="209"/>
        <end position="231"/>
    </location>
</feature>
<evidence type="ECO:0000256" key="1">
    <source>
        <dbReference type="SAM" id="Phobius"/>
    </source>
</evidence>
<feature type="transmembrane region" description="Helical" evidence="1">
    <location>
        <begin position="185"/>
        <end position="203"/>
    </location>
</feature>
<dbReference type="InterPro" id="IPR025495">
    <property type="entry name" value="DUF4386"/>
</dbReference>
<dbReference type="RefSeq" id="WP_012899179.1">
    <property type="nucleotide sequence ID" value="NC_013665.1"/>
</dbReference>
<dbReference type="GeneID" id="8680524"/>
<dbReference type="STRING" id="304371.MCP_0427"/>
<feature type="transmembrane region" description="Helical" evidence="1">
    <location>
        <begin position="150"/>
        <end position="173"/>
    </location>
</feature>
<sequence>MKGIVMDTEIRAESPVKYAPRLLGAAFLFVILTSLAGGLLLKSAAGSGSIADVLVNVSQNPTLFRIDILDGLLNSTGIVALAGLLYVVLRQQNKPLARIALGLWLAEAIFYAIIQMGLLALIPLSAEFVAAGAPAGSFYLTLGDFLYNGVYAQGMTIHMWFYCMGGLIWYYLFYRSNYIPRAISLFGLLAVILGLGSVVFQLLGYEVPILVSLPLLPFELAIGAWLLFLGIREQATAVNPSRQPAVQG</sequence>
<keyword evidence="1" id="KW-1133">Transmembrane helix</keyword>
<evidence type="ECO:0000313" key="3">
    <source>
        <dbReference type="Proteomes" id="UP000001882"/>
    </source>
</evidence>
<reference evidence="3" key="3">
    <citation type="journal article" date="2011" name="PLoS ONE">
        <title>Genome sequence of a mesophilic hydrogenotrophic methanogen Methanocella paludicola, the first cultivated representative of the order Methanocellales.</title>
        <authorList>
            <person name="Sakai S."/>
            <person name="Takaki Y."/>
            <person name="Shimamura S."/>
            <person name="Sekine M."/>
            <person name="Tajima T."/>
            <person name="Kosugi H."/>
            <person name="Ichikawa N."/>
            <person name="Tasumi E."/>
            <person name="Hiraki A.T."/>
            <person name="Shimizu A."/>
            <person name="Kato Y."/>
            <person name="Nishiko R."/>
            <person name="Mori K."/>
            <person name="Fujita N."/>
            <person name="Imachi H."/>
            <person name="Takai K."/>
        </authorList>
    </citation>
    <scope>NUCLEOTIDE SEQUENCE [LARGE SCALE GENOMIC DNA]</scope>
    <source>
        <strain evidence="3">DSM 17711 / JCM 13418 / NBRC 101707 / SANAE</strain>
    </source>
</reference>
<dbReference type="Proteomes" id="UP000001882">
    <property type="component" value="Chromosome"/>
</dbReference>
<feature type="transmembrane region" description="Helical" evidence="1">
    <location>
        <begin position="21"/>
        <end position="41"/>
    </location>
</feature>
<keyword evidence="1" id="KW-0472">Membrane</keyword>
<keyword evidence="1" id="KW-0812">Transmembrane</keyword>
<dbReference type="eggNOG" id="arCOG07533">
    <property type="taxonomic scope" value="Archaea"/>
</dbReference>
<gene>
    <name evidence="2" type="ordered locus">MCP_0427</name>
</gene>
<organism evidence="2 3">
    <name type="scientific">Methanocella paludicola (strain DSM 17711 / JCM 13418 / NBRC 101707 / SANAE)</name>
    <dbReference type="NCBI Taxonomy" id="304371"/>
    <lineage>
        <taxon>Archaea</taxon>
        <taxon>Methanobacteriati</taxon>
        <taxon>Methanobacteriota</taxon>
        <taxon>Stenosarchaea group</taxon>
        <taxon>Methanomicrobia</taxon>
        <taxon>Methanocellales</taxon>
        <taxon>Methanocellaceae</taxon>
        <taxon>Methanocella</taxon>
    </lineage>
</organism>
<protein>
    <recommendedName>
        <fullName evidence="4">DUF4386 domain-containing protein</fullName>
    </recommendedName>
</protein>
<reference evidence="2 3" key="2">
    <citation type="journal article" date="2008" name="Int. J. Syst. Evol. Microbiol.">
        <title>Methanocella paludicola gen. nov., sp. nov., a methane-producing archaeon, the first isolate of the lineage 'Rice Cluster I', and proposal of the new archaeal order Methanocellales ord. nov.</title>
        <authorList>
            <person name="Sakai S."/>
            <person name="Imachi H."/>
            <person name="Hanada S."/>
            <person name="Ohashi A."/>
            <person name="Harada H."/>
            <person name="Kamagata Y."/>
        </authorList>
    </citation>
    <scope>NUCLEOTIDE SEQUENCE [LARGE SCALE GENOMIC DNA]</scope>
    <source>
        <strain evidence="3">DSM 17711 / JCM 13418 / NBRC 101707 / SANAE</strain>
    </source>
</reference>
<name>D1YVM7_METPS</name>
<feature type="transmembrane region" description="Helical" evidence="1">
    <location>
        <begin position="71"/>
        <end position="89"/>
    </location>
</feature>
<dbReference type="AlphaFoldDB" id="D1YVM7"/>
<keyword evidence="3" id="KW-1185">Reference proteome</keyword>
<proteinExistence type="predicted"/>
<evidence type="ECO:0000313" key="2">
    <source>
        <dbReference type="EMBL" id="BAI60499.1"/>
    </source>
</evidence>
<feature type="transmembrane region" description="Helical" evidence="1">
    <location>
        <begin position="101"/>
        <end position="122"/>
    </location>
</feature>